<keyword evidence="1" id="KW-0863">Zinc-finger</keyword>
<feature type="region of interest" description="Disordered" evidence="2">
    <location>
        <begin position="30"/>
        <end position="63"/>
    </location>
</feature>
<dbReference type="PROSITE" id="PS00028">
    <property type="entry name" value="ZINC_FINGER_C2H2_1"/>
    <property type="match status" value="1"/>
</dbReference>
<dbReference type="PROSITE" id="PS50157">
    <property type="entry name" value="ZINC_FINGER_C2H2_2"/>
    <property type="match status" value="2"/>
</dbReference>
<feature type="compositionally biased region" description="Polar residues" evidence="2">
    <location>
        <begin position="30"/>
        <end position="42"/>
    </location>
</feature>
<feature type="region of interest" description="Disordered" evidence="2">
    <location>
        <begin position="286"/>
        <end position="330"/>
    </location>
</feature>
<feature type="region of interest" description="Disordered" evidence="2">
    <location>
        <begin position="361"/>
        <end position="391"/>
    </location>
</feature>
<sequence>MSSPSDHDQDSMTMLDPRETIMMDANRPSTPQIHIQTTSPTSGFPDVTLSPPGNKRLSGNRWVNSPPRVLHRGMPPPAWPPQAMDADGFTVDPSRFSGSSLDQVRVLRELKMDDSPSPTAGSPMEQDEQDTFRYDNTAPGSRRSLPYRHPLITRGSPPKLFTSPTTYVPRNPNQAPITPPTHGSRSLPGSVAMAFSTSEPPRFHPNASSAREMRGHQESFECCCCRVSFIERASLISHFTTAHKGRHTHPTNFKYNCRMCGDGFDSRKELDTHLLACGVVQHGRRSRNSSLSEQRFSSVHRYSTGSLSPAPHFGTETTSGRESQLSVASLTSTPSEFELSDFNSADDEQTTVHKLLQKARKQTINGPQVGMVTENEGDPISPNRRRKSSVSTRFARNVAKNISKAVEAGLIKMEEFSEGSEALNAPTGVPRPQRQYSVHDTVKERAFPTAKKGKSKKSKDQSPFLGMLACPFAKGDPEKYLTCLLIHRKDMPGLRREHLGRVHYGGSTPDGAIRSRDWPSLFRYCFDKWGDDNEVPDGSFDYTETITTLQSLSLGEPITKFLRDLEKHLVSRRAKELQEMEAIYHERSWGRYEDFLNRAQLYDQLPSSSPQPLSSSQASPRPTQSGTQGYGYVPDNRPTFTLSVSRDIEFAINRQVDFSFPIGYFSAGEFRHWLDAMFDPPISFTDNHIIVHDYNVKIVSLQDLEAFLNLELHHRQAHSRRRDNTITIFIRENWTEWLAGTPGHHHLA</sequence>
<keyword evidence="5" id="KW-1185">Reference proteome</keyword>
<keyword evidence="1" id="KW-0479">Metal-binding</keyword>
<evidence type="ECO:0000313" key="5">
    <source>
        <dbReference type="Proteomes" id="UP001370758"/>
    </source>
</evidence>
<feature type="domain" description="C2H2-type" evidence="3">
    <location>
        <begin position="220"/>
        <end position="248"/>
    </location>
</feature>
<keyword evidence="1" id="KW-0862">Zinc</keyword>
<dbReference type="InterPro" id="IPR013087">
    <property type="entry name" value="Znf_C2H2_type"/>
</dbReference>
<evidence type="ECO:0000256" key="2">
    <source>
        <dbReference type="SAM" id="MobiDB-lite"/>
    </source>
</evidence>
<protein>
    <recommendedName>
        <fullName evidence="3">C2H2-type domain-containing protein</fullName>
    </recommendedName>
</protein>
<feature type="region of interest" description="Disordered" evidence="2">
    <location>
        <begin position="605"/>
        <end position="634"/>
    </location>
</feature>
<feature type="compositionally biased region" description="Polar residues" evidence="2">
    <location>
        <begin position="162"/>
        <end position="184"/>
    </location>
</feature>
<accession>A0AAV9W1P9</accession>
<organism evidence="4 5">
    <name type="scientific">Arthrobotrys musiformis</name>
    <dbReference type="NCBI Taxonomy" id="47236"/>
    <lineage>
        <taxon>Eukaryota</taxon>
        <taxon>Fungi</taxon>
        <taxon>Dikarya</taxon>
        <taxon>Ascomycota</taxon>
        <taxon>Pezizomycotina</taxon>
        <taxon>Orbiliomycetes</taxon>
        <taxon>Orbiliales</taxon>
        <taxon>Orbiliaceae</taxon>
        <taxon>Arthrobotrys</taxon>
    </lineage>
</organism>
<reference evidence="4 5" key="1">
    <citation type="submission" date="2023-08" db="EMBL/GenBank/DDBJ databases">
        <authorList>
            <person name="Palmer J.M."/>
        </authorList>
    </citation>
    <scope>NUCLEOTIDE SEQUENCE [LARGE SCALE GENOMIC DNA]</scope>
    <source>
        <strain evidence="4 5">TWF481</strain>
    </source>
</reference>
<feature type="domain" description="C2H2-type" evidence="3">
    <location>
        <begin position="255"/>
        <end position="286"/>
    </location>
</feature>
<comment type="caution">
    <text evidence="4">The sequence shown here is derived from an EMBL/GenBank/DDBJ whole genome shotgun (WGS) entry which is preliminary data.</text>
</comment>
<feature type="compositionally biased region" description="Polar residues" evidence="2">
    <location>
        <begin position="315"/>
        <end position="330"/>
    </location>
</feature>
<dbReference type="Proteomes" id="UP001370758">
    <property type="component" value="Unassembled WGS sequence"/>
</dbReference>
<gene>
    <name evidence="4" type="ORF">TWF481_010281</name>
</gene>
<feature type="region of interest" description="Disordered" evidence="2">
    <location>
        <begin position="113"/>
        <end position="186"/>
    </location>
</feature>
<feature type="compositionally biased region" description="Polar residues" evidence="2">
    <location>
        <begin position="288"/>
        <end position="307"/>
    </location>
</feature>
<evidence type="ECO:0000259" key="3">
    <source>
        <dbReference type="PROSITE" id="PS50157"/>
    </source>
</evidence>
<proteinExistence type="predicted"/>
<dbReference type="AlphaFoldDB" id="A0AAV9W1P9"/>
<evidence type="ECO:0000256" key="1">
    <source>
        <dbReference type="PROSITE-ProRule" id="PRU00042"/>
    </source>
</evidence>
<dbReference type="EMBL" id="JAVHJL010000007">
    <property type="protein sequence ID" value="KAK6499925.1"/>
    <property type="molecule type" value="Genomic_DNA"/>
</dbReference>
<name>A0AAV9W1P9_9PEZI</name>
<dbReference type="GO" id="GO:0008270">
    <property type="term" value="F:zinc ion binding"/>
    <property type="evidence" value="ECO:0007669"/>
    <property type="project" value="UniProtKB-KW"/>
</dbReference>
<feature type="compositionally biased region" description="Low complexity" evidence="2">
    <location>
        <begin position="605"/>
        <end position="620"/>
    </location>
</feature>
<evidence type="ECO:0000313" key="4">
    <source>
        <dbReference type="EMBL" id="KAK6499925.1"/>
    </source>
</evidence>